<feature type="region of interest" description="Disordered" evidence="2">
    <location>
        <begin position="213"/>
        <end position="268"/>
    </location>
</feature>
<evidence type="ECO:0000313" key="5">
    <source>
        <dbReference type="Proteomes" id="UP001153555"/>
    </source>
</evidence>
<dbReference type="InterPro" id="IPR001878">
    <property type="entry name" value="Znf_CCHC"/>
</dbReference>
<keyword evidence="1" id="KW-0863">Zinc-finger</keyword>
<proteinExistence type="predicted"/>
<dbReference type="SMART" id="SM00343">
    <property type="entry name" value="ZnF_C2HC"/>
    <property type="match status" value="1"/>
</dbReference>
<comment type="caution">
    <text evidence="4">The sequence shown here is derived from an EMBL/GenBank/DDBJ whole genome shotgun (WGS) entry which is preliminary data.</text>
</comment>
<dbReference type="AlphaFoldDB" id="A0A9N7NWT9"/>
<dbReference type="Proteomes" id="UP001153555">
    <property type="component" value="Unassembled WGS sequence"/>
</dbReference>
<dbReference type="PROSITE" id="PS50158">
    <property type="entry name" value="ZF_CCHC"/>
    <property type="match status" value="1"/>
</dbReference>
<dbReference type="OrthoDB" id="3863715at2759"/>
<keyword evidence="1" id="KW-0862">Zinc</keyword>
<evidence type="ECO:0000256" key="1">
    <source>
        <dbReference type="PROSITE-ProRule" id="PRU00047"/>
    </source>
</evidence>
<evidence type="ECO:0000313" key="4">
    <source>
        <dbReference type="EMBL" id="CAA0837941.1"/>
    </source>
</evidence>
<dbReference type="Gene3D" id="4.10.60.10">
    <property type="entry name" value="Zinc finger, CCHC-type"/>
    <property type="match status" value="1"/>
</dbReference>
<dbReference type="InterPro" id="IPR036875">
    <property type="entry name" value="Znf_CCHC_sf"/>
</dbReference>
<dbReference type="GO" id="GO:0003676">
    <property type="term" value="F:nucleic acid binding"/>
    <property type="evidence" value="ECO:0007669"/>
    <property type="project" value="InterPro"/>
</dbReference>
<evidence type="ECO:0000259" key="3">
    <source>
        <dbReference type="PROSITE" id="PS50158"/>
    </source>
</evidence>
<feature type="non-terminal residue" evidence="4">
    <location>
        <position position="1"/>
    </location>
</feature>
<organism evidence="4 5">
    <name type="scientific">Striga hermonthica</name>
    <name type="common">Purple witchweed</name>
    <name type="synonym">Buchnera hermonthica</name>
    <dbReference type="NCBI Taxonomy" id="68872"/>
    <lineage>
        <taxon>Eukaryota</taxon>
        <taxon>Viridiplantae</taxon>
        <taxon>Streptophyta</taxon>
        <taxon>Embryophyta</taxon>
        <taxon>Tracheophyta</taxon>
        <taxon>Spermatophyta</taxon>
        <taxon>Magnoliopsida</taxon>
        <taxon>eudicotyledons</taxon>
        <taxon>Gunneridae</taxon>
        <taxon>Pentapetalae</taxon>
        <taxon>asterids</taxon>
        <taxon>lamiids</taxon>
        <taxon>Lamiales</taxon>
        <taxon>Orobanchaceae</taxon>
        <taxon>Buchnereae</taxon>
        <taxon>Striga</taxon>
    </lineage>
</organism>
<name>A0A9N7NWT9_STRHE</name>
<accession>A0A9N7NWT9</accession>
<evidence type="ECO:0000256" key="2">
    <source>
        <dbReference type="SAM" id="MobiDB-lite"/>
    </source>
</evidence>
<reference evidence="4" key="1">
    <citation type="submission" date="2019-12" db="EMBL/GenBank/DDBJ databases">
        <authorList>
            <person name="Scholes J."/>
        </authorList>
    </citation>
    <scope>NUCLEOTIDE SEQUENCE</scope>
</reference>
<dbReference type="SUPFAM" id="SSF57756">
    <property type="entry name" value="Retrovirus zinc finger-like domains"/>
    <property type="match status" value="1"/>
</dbReference>
<dbReference type="EMBL" id="CACSLK010030775">
    <property type="protein sequence ID" value="CAA0837941.1"/>
    <property type="molecule type" value="Genomic_DNA"/>
</dbReference>
<dbReference type="GO" id="GO:0008270">
    <property type="term" value="F:zinc ion binding"/>
    <property type="evidence" value="ECO:0007669"/>
    <property type="project" value="UniProtKB-KW"/>
</dbReference>
<feature type="non-terminal residue" evidence="4">
    <location>
        <position position="302"/>
    </location>
</feature>
<keyword evidence="5" id="KW-1185">Reference proteome</keyword>
<protein>
    <recommendedName>
        <fullName evidence="3">CCHC-type domain-containing protein</fullName>
    </recommendedName>
</protein>
<feature type="domain" description="CCHC-type" evidence="3">
    <location>
        <begin position="282"/>
        <end position="297"/>
    </location>
</feature>
<sequence>AETHSRDHVGARRQSSVHRRVARVLGCRTEINKARWRWTTRETHEHRGSVGGLGLERQNKVLRRGSLQDCNSRTEMDGNRWFSSPGMLVSRTTSNEQNLKRRRWSGHGGARGRSSGSWWRCAAIAGGELTGGGRLAVGAARRRRDMMTATDEACEGGLVAVVTRLLQASRAATSTMMVMEGEVKMTMRGMAGFFGAATRKKGKRLREMGKDERDAIQYAQPISTVPPGSSSSKRKSDFKNKGKGKKGNFGRRDDRPTQGQQQRCPKCGRFHTGECLADQRACYNCNRPGHYASVCPEPRRQQ</sequence>
<gene>
    <name evidence="4" type="ORF">SHERM_04584</name>
</gene>
<keyword evidence="1" id="KW-0479">Metal-binding</keyword>
<feature type="compositionally biased region" description="Polar residues" evidence="2">
    <location>
        <begin position="220"/>
        <end position="231"/>
    </location>
</feature>
<dbReference type="Pfam" id="PF00098">
    <property type="entry name" value="zf-CCHC"/>
    <property type="match status" value="1"/>
</dbReference>